<keyword evidence="2" id="KW-1185">Reference proteome</keyword>
<comment type="caution">
    <text evidence="1">The sequence shown here is derived from an EMBL/GenBank/DDBJ whole genome shotgun (WGS) entry which is preliminary data.</text>
</comment>
<dbReference type="AlphaFoldDB" id="E6K7L3"/>
<protein>
    <submittedName>
        <fullName evidence="1">Uncharacterized protein</fullName>
    </submittedName>
</protein>
<name>E6K7L3_9BACT</name>
<organism evidence="1 2">
    <name type="scientific">Segatella buccae ATCC 33574</name>
    <dbReference type="NCBI Taxonomy" id="873513"/>
    <lineage>
        <taxon>Bacteria</taxon>
        <taxon>Pseudomonadati</taxon>
        <taxon>Bacteroidota</taxon>
        <taxon>Bacteroidia</taxon>
        <taxon>Bacteroidales</taxon>
        <taxon>Prevotellaceae</taxon>
        <taxon>Segatella</taxon>
    </lineage>
</organism>
<evidence type="ECO:0000313" key="2">
    <source>
        <dbReference type="Proteomes" id="UP000003112"/>
    </source>
</evidence>
<dbReference type="Proteomes" id="UP000003112">
    <property type="component" value="Unassembled WGS sequence"/>
</dbReference>
<reference evidence="1 2" key="1">
    <citation type="submission" date="2010-10" db="EMBL/GenBank/DDBJ databases">
        <authorList>
            <person name="Muzny D."/>
            <person name="Qin X."/>
            <person name="Deng J."/>
            <person name="Jiang H."/>
            <person name="Liu Y."/>
            <person name="Qu J."/>
            <person name="Song X.-Z."/>
            <person name="Zhang L."/>
            <person name="Thornton R."/>
            <person name="Coyle M."/>
            <person name="Francisco L."/>
            <person name="Jackson L."/>
            <person name="Javaid M."/>
            <person name="Korchina V."/>
            <person name="Kovar C."/>
            <person name="Mata R."/>
            <person name="Mathew T."/>
            <person name="Ngo R."/>
            <person name="Nguyen L."/>
            <person name="Nguyen N."/>
            <person name="Okwuonu G."/>
            <person name="Ongeri F."/>
            <person name="Pham C."/>
            <person name="Simmons D."/>
            <person name="Wilczek-Boney K."/>
            <person name="Hale W."/>
            <person name="Jakkamsetti A."/>
            <person name="Pham P."/>
            <person name="Ruth R."/>
            <person name="San Lucas F."/>
            <person name="Warren J."/>
            <person name="Zhang J."/>
            <person name="Zhao Z."/>
            <person name="Zhou C."/>
            <person name="Zhu D."/>
            <person name="Lee S."/>
            <person name="Bess C."/>
            <person name="Blankenburg K."/>
            <person name="Forbes L."/>
            <person name="Fu Q."/>
            <person name="Gubbala S."/>
            <person name="Hirani K."/>
            <person name="Jayaseelan J.C."/>
            <person name="Lara F."/>
            <person name="Munidasa M."/>
            <person name="Palculict T."/>
            <person name="Patil S."/>
            <person name="Pu L.-L."/>
            <person name="Saada N."/>
            <person name="Tang L."/>
            <person name="Weissenberger G."/>
            <person name="Zhu Y."/>
            <person name="Hemphill L."/>
            <person name="Shang Y."/>
            <person name="Youmans B."/>
            <person name="Ayvaz T."/>
            <person name="Ross M."/>
            <person name="Santibanez J."/>
            <person name="Aqrawi P."/>
            <person name="Gross S."/>
            <person name="Joshi V."/>
            <person name="Fowler G."/>
            <person name="Nazareth L."/>
            <person name="Reid J."/>
            <person name="Worley K."/>
            <person name="Petrosino J."/>
            <person name="Highlander S."/>
            <person name="Gibbs R."/>
        </authorList>
    </citation>
    <scope>NUCLEOTIDE SEQUENCE [LARGE SCALE GENOMIC DNA]</scope>
    <source>
        <strain evidence="1 2">ATCC 33574</strain>
    </source>
</reference>
<gene>
    <name evidence="1" type="ORF">HMPREF6485_1859</name>
</gene>
<sequence length="41" mass="4707">MQSASFKNAKINQLGVAVSRFIVIFAVSIDMRSQWKKNDDY</sequence>
<dbReference type="EMBL" id="AEPD01000028">
    <property type="protein sequence ID" value="EFU30580.1"/>
    <property type="molecule type" value="Genomic_DNA"/>
</dbReference>
<evidence type="ECO:0000313" key="1">
    <source>
        <dbReference type="EMBL" id="EFU30580.1"/>
    </source>
</evidence>
<dbReference type="STRING" id="873513.HMPREF6485_1859"/>
<accession>E6K7L3</accession>
<proteinExistence type="predicted"/>
<dbReference type="HOGENOM" id="CLU_3274424_0_0_10"/>